<protein>
    <submittedName>
        <fullName evidence="1">Uncharacterized protein</fullName>
    </submittedName>
</protein>
<dbReference type="AlphaFoldDB" id="A0A183LZH9"/>
<reference evidence="1 2" key="1">
    <citation type="submission" date="2018-11" db="EMBL/GenBank/DDBJ databases">
        <authorList>
            <consortium name="Pathogen Informatics"/>
        </authorList>
    </citation>
    <scope>NUCLEOTIDE SEQUENCE [LARGE SCALE GENOMIC DNA]</scope>
    <source>
        <strain evidence="1 2">Zambia</strain>
    </source>
</reference>
<dbReference type="Proteomes" id="UP000277204">
    <property type="component" value="Unassembled WGS sequence"/>
</dbReference>
<evidence type="ECO:0000313" key="2">
    <source>
        <dbReference type="Proteomes" id="UP000277204"/>
    </source>
</evidence>
<accession>A0A183LZH9</accession>
<sequence>MLLHDWVALARELMLGSKVVERVDCFTYVLSFICTCGVVCDEILARVQNARLAFTNLRHLQRRRDIRLPAKGRVYCTAETTLEVMPAMVENLGWKDIEGSNVMNIPQHDPIMVVSVYTKTVDYTLSIMKSFTLIGAYYCCNTNISIICHPNALVITVIYTINNNNHNCLYVSICMATSFGFWNAQLDAIVKLSVFGISLVLFTCGLLIGAAIKTDLADHITSIVLSLMVISVVTMIVAVVLSIWYHLKYCSLMLEMGHLSSDLESQPDYQKEEFIWIKQSCDKH</sequence>
<dbReference type="EMBL" id="UZAI01004266">
    <property type="protein sequence ID" value="VDO85257.1"/>
    <property type="molecule type" value="Genomic_DNA"/>
</dbReference>
<proteinExistence type="predicted"/>
<organism evidence="1 2">
    <name type="scientific">Schistosoma margrebowiei</name>
    <dbReference type="NCBI Taxonomy" id="48269"/>
    <lineage>
        <taxon>Eukaryota</taxon>
        <taxon>Metazoa</taxon>
        <taxon>Spiralia</taxon>
        <taxon>Lophotrochozoa</taxon>
        <taxon>Platyhelminthes</taxon>
        <taxon>Trematoda</taxon>
        <taxon>Digenea</taxon>
        <taxon>Strigeidida</taxon>
        <taxon>Schistosomatoidea</taxon>
        <taxon>Schistosomatidae</taxon>
        <taxon>Schistosoma</taxon>
    </lineage>
</organism>
<keyword evidence="2" id="KW-1185">Reference proteome</keyword>
<name>A0A183LZH9_9TREM</name>
<gene>
    <name evidence="1" type="ORF">SMRZ_LOCUS9201</name>
</gene>
<evidence type="ECO:0000313" key="1">
    <source>
        <dbReference type="EMBL" id="VDO85257.1"/>
    </source>
</evidence>